<evidence type="ECO:0000259" key="1">
    <source>
        <dbReference type="Pfam" id="PF00881"/>
    </source>
</evidence>
<name>A0A0D6B683_RHOSU</name>
<accession>A0A0D6B683</accession>
<dbReference type="Gene3D" id="3.40.109.10">
    <property type="entry name" value="NADH Oxidase"/>
    <property type="match status" value="1"/>
</dbReference>
<dbReference type="InterPro" id="IPR000415">
    <property type="entry name" value="Nitroreductase-like"/>
</dbReference>
<dbReference type="EC" id="1.16.8.1" evidence="2"/>
<dbReference type="KEGG" id="rsu:NHU_03432"/>
<dbReference type="InterPro" id="IPR050627">
    <property type="entry name" value="Nitroreductase/BluB"/>
</dbReference>
<proteinExistence type="predicted"/>
<dbReference type="PANTHER" id="PTHR23026:SF123">
    <property type="entry name" value="NAD(P)H NITROREDUCTASE RV3131-RELATED"/>
    <property type="match status" value="1"/>
</dbReference>
<dbReference type="SUPFAM" id="SSF55469">
    <property type="entry name" value="FMN-dependent nitroreductase-like"/>
    <property type="match status" value="1"/>
</dbReference>
<dbReference type="NCBIfam" id="TIGR02476">
    <property type="entry name" value="BluB"/>
    <property type="match status" value="1"/>
</dbReference>
<dbReference type="AlphaFoldDB" id="A0A0D6B683"/>
<evidence type="ECO:0000313" key="2">
    <source>
        <dbReference type="EMBL" id="BAQ70566.1"/>
    </source>
</evidence>
<feature type="domain" description="Nitroreductase" evidence="1">
    <location>
        <begin position="24"/>
        <end position="189"/>
    </location>
</feature>
<dbReference type="GO" id="GO:0016491">
    <property type="term" value="F:oxidoreductase activity"/>
    <property type="evidence" value="ECO:0007669"/>
    <property type="project" value="UniProtKB-KW"/>
</dbReference>
<dbReference type="PANTHER" id="PTHR23026">
    <property type="entry name" value="NADPH NITROREDUCTASE"/>
    <property type="match status" value="1"/>
</dbReference>
<reference evidence="2 3" key="1">
    <citation type="submission" date="2015-02" db="EMBL/GenBank/DDBJ databases">
        <title>Genome sequene of Rhodovulum sulfidophilum DSM 2351.</title>
        <authorList>
            <person name="Nagao N."/>
        </authorList>
    </citation>
    <scope>NUCLEOTIDE SEQUENCE [LARGE SCALE GENOMIC DNA]</scope>
    <source>
        <strain evidence="2 3">DSM 2351</strain>
    </source>
</reference>
<dbReference type="InterPro" id="IPR012825">
    <property type="entry name" value="BluB"/>
</dbReference>
<organism evidence="2 3">
    <name type="scientific">Rhodovulum sulfidophilum</name>
    <name type="common">Rhodobacter sulfidophilus</name>
    <dbReference type="NCBI Taxonomy" id="35806"/>
    <lineage>
        <taxon>Bacteria</taxon>
        <taxon>Pseudomonadati</taxon>
        <taxon>Pseudomonadota</taxon>
        <taxon>Alphaproteobacteria</taxon>
        <taxon>Rhodobacterales</taxon>
        <taxon>Paracoccaceae</taxon>
        <taxon>Rhodovulum</taxon>
    </lineage>
</organism>
<dbReference type="eggNOG" id="COG0778">
    <property type="taxonomic scope" value="Bacteria"/>
</dbReference>
<gene>
    <name evidence="2" type="primary">bluB</name>
    <name evidence="2" type="ORF">NHU_03432</name>
</gene>
<protein>
    <submittedName>
        <fullName evidence="2">Cob(II)yrinic acid a,c-diamide reductase</fullName>
        <ecNumber evidence="2">1.16.8.1</ecNumber>
    </submittedName>
</protein>
<keyword evidence="2" id="KW-0560">Oxidoreductase</keyword>
<dbReference type="InterPro" id="IPR029479">
    <property type="entry name" value="Nitroreductase"/>
</dbReference>
<dbReference type="Proteomes" id="UP000064912">
    <property type="component" value="Chromosome"/>
</dbReference>
<dbReference type="Pfam" id="PF00881">
    <property type="entry name" value="Nitroreductase"/>
    <property type="match status" value="1"/>
</dbReference>
<dbReference type="PATRIC" id="fig|35806.4.peg.3524"/>
<dbReference type="EMBL" id="AP014800">
    <property type="protein sequence ID" value="BAQ70566.1"/>
    <property type="molecule type" value="Genomic_DNA"/>
</dbReference>
<sequence length="216" mass="23835">MASGTARADRFAPAFRDELFELMRWRRDVRHFRTDPVAPALLDRCLSAFRLAPSVGLSEPWRLIRVESPAARAAARANFEDANAAALQGYEGEKAALYPRLKLSGMDRAPVQLAVFCDETTEQGAGLGAATMPEMRRYSVVAAISMFWLAVRAEGLGLGWVSVLDPDRLARDLGAPEGWSLVAYLCLGWPEVERDSPELEEVGWESRAAGLIVEER</sequence>
<evidence type="ECO:0000313" key="3">
    <source>
        <dbReference type="Proteomes" id="UP000064912"/>
    </source>
</evidence>